<proteinExistence type="predicted"/>
<dbReference type="InterPro" id="IPR036179">
    <property type="entry name" value="Ig-like_dom_sf"/>
</dbReference>
<dbReference type="FunFam" id="2.60.40.10:FF:000002">
    <property type="entry name" value="Titin a"/>
    <property type="match status" value="2"/>
</dbReference>
<dbReference type="Proteomes" id="UP000264840">
    <property type="component" value="Unplaced"/>
</dbReference>
<feature type="domain" description="Fibronectin type-III" evidence="4">
    <location>
        <begin position="51"/>
        <end position="144"/>
    </location>
</feature>
<sequence>MCVEASQGITTLLIRDCQRGDADTYTINVRNSAGSKDCKFQLKVVGKPGICTGPITFDEITADAITLEWGPPKDDGGAEVSNYIVEKRRTTDNKWTTVASAIQKTTMRVIRLHDGIEYIFRVFAENKYGVGEHLRVSAVNSEGIGEPAEVEKVTELVDQEMLPDFELDAELRRTLVVRVRASIRMFVPIKGRPVPEVTWSKDDTNLKTRAHIDNTESYTLLVIPDCTRYDAGKYHLSLENVAGKKTGFVNVKVLDTPGPPVNLKPREITKNSITLQWEIPIIDGGSKIRNYIIEKRAATKKAYTVLSTTWQKCSFKIPDLKEGAYYYFRVSAENDLGVGEPAETPEPIRVSQAPSAPENLYVTDVTSDSASLAWTKPLHDGGSLITGYVIEAQKKDTDQWVHVATIKALDYTVTDLIEGAEYTFRIMAVNASGRSDPRESRPAVIKEQTSAPSFDLRGVYQKTIIAKAGDRLKVEIPVLGKPRPVVSWKKGDTVLKETQRLNIETTPTSTILNINEIKKKDGGQYSMTGKNMLGAMTETITILVHDIPGPPTGPIKLEEISCDYVLMSWDPPENDGGVPINNYIVEMRETTALVVGNLFKSTGLIDGIAYEHRVIAENMAGLSKASKPSEPMYALDPVDPPGRPVALNITRHEVTLSWTKPEGDGGFSITGYTVERREMPNGRWLKANFNNILETIYTVSGLTEDATYEFRVFARNSAGAVSAPSQSSEAILCRDDIEEPRLDVDASYSSTVVVMAGEVFKLEASVTGRPIPSLVWTKEGKELEDTAKIEIKTSEFHTTLTNKDSLRRDGGAFTLIASNPGGFAKFIYNVKVLDRPGPPNSLTVTDVTAEKCPDHDGGSRITGYIVEMQGKGSEKWTQVMVVKSNEAHVTGLTQGEEYTFRISAINEKGVSDPRPLNVPVVAKDLVISPTFKLLFSTFSVLAGDDLKIDVPYAAHPKATATWLKDGVALKETTRVNADATDKNLLLVIKEACKDDVGTYTVKLTNTAGEASTDISVILPEILVTDQENQKLSL</sequence>
<dbReference type="PRINTS" id="PR00014">
    <property type="entry name" value="FNTYPEIII"/>
</dbReference>
<feature type="domain" description="Fibronectin type-III" evidence="4">
    <location>
        <begin position="640"/>
        <end position="736"/>
    </location>
</feature>
<dbReference type="SUPFAM" id="SSF48726">
    <property type="entry name" value="Immunoglobulin"/>
    <property type="match status" value="5"/>
</dbReference>
<evidence type="ECO:0000313" key="5">
    <source>
        <dbReference type="Ensembl" id="ENSHBUP00000006267.1"/>
    </source>
</evidence>
<evidence type="ECO:0008006" key="7">
    <source>
        <dbReference type="Google" id="ProtNLM"/>
    </source>
</evidence>
<dbReference type="GO" id="GO:0045214">
    <property type="term" value="P:sarcomere organization"/>
    <property type="evidence" value="ECO:0007669"/>
    <property type="project" value="TreeGrafter"/>
</dbReference>
<dbReference type="GO" id="GO:0048738">
    <property type="term" value="P:cardiac muscle tissue development"/>
    <property type="evidence" value="ECO:0007669"/>
    <property type="project" value="TreeGrafter"/>
</dbReference>
<dbReference type="InterPro" id="IPR013098">
    <property type="entry name" value="Ig_I-set"/>
</dbReference>
<dbReference type="InterPro" id="IPR003598">
    <property type="entry name" value="Ig_sub2"/>
</dbReference>
<dbReference type="FunFam" id="2.60.40.10:FF:000031">
    <property type="entry name" value="Myosin-binding protein C, slow type"/>
    <property type="match status" value="2"/>
</dbReference>
<dbReference type="PANTHER" id="PTHR14340">
    <property type="entry name" value="MICROFIBRIL-ASSOCIATED GLYCOPROTEIN 3"/>
    <property type="match status" value="1"/>
</dbReference>
<dbReference type="FunFam" id="2.60.40.10:FF:000012">
    <property type="entry name" value="titin isoform X1"/>
    <property type="match status" value="1"/>
</dbReference>
<dbReference type="Gene3D" id="2.60.40.10">
    <property type="entry name" value="Immunoglobulins"/>
    <property type="match status" value="11"/>
</dbReference>
<evidence type="ECO:0000313" key="6">
    <source>
        <dbReference type="Proteomes" id="UP000264840"/>
    </source>
</evidence>
<dbReference type="SUPFAM" id="SSF49265">
    <property type="entry name" value="Fibronectin type III"/>
    <property type="match status" value="4"/>
</dbReference>
<dbReference type="InterPro" id="IPR013783">
    <property type="entry name" value="Ig-like_fold"/>
</dbReference>
<dbReference type="SMART" id="SM00408">
    <property type="entry name" value="IGc2"/>
    <property type="match status" value="4"/>
</dbReference>
<keyword evidence="6" id="KW-1185">Reference proteome</keyword>
<dbReference type="OMA" id="ITIRACC"/>
<feature type="domain" description="Ig-like" evidence="3">
    <location>
        <begin position="929"/>
        <end position="1015"/>
    </location>
</feature>
<dbReference type="SMART" id="SM00060">
    <property type="entry name" value="FN3"/>
    <property type="match status" value="6"/>
</dbReference>
<keyword evidence="2" id="KW-0393">Immunoglobulin domain</keyword>
<dbReference type="FunFam" id="2.60.40.10:FF:000011">
    <property type="entry name" value="Titin b"/>
    <property type="match status" value="1"/>
</dbReference>
<dbReference type="CDD" id="cd00063">
    <property type="entry name" value="FN3"/>
    <property type="match status" value="6"/>
</dbReference>
<evidence type="ECO:0000256" key="1">
    <source>
        <dbReference type="ARBA" id="ARBA00022737"/>
    </source>
</evidence>
<dbReference type="Pfam" id="PF00041">
    <property type="entry name" value="fn3"/>
    <property type="match status" value="6"/>
</dbReference>
<reference evidence="5" key="2">
    <citation type="submission" date="2025-09" db="UniProtKB">
        <authorList>
            <consortium name="Ensembl"/>
        </authorList>
    </citation>
    <scope>IDENTIFICATION</scope>
</reference>
<dbReference type="FunFam" id="2.60.40.10:FF:000112">
    <property type="entry name" value="Titin a"/>
    <property type="match status" value="2"/>
</dbReference>
<evidence type="ECO:0000259" key="3">
    <source>
        <dbReference type="PROSITE" id="PS50835"/>
    </source>
</evidence>
<protein>
    <recommendedName>
        <fullName evidence="7">Titin</fullName>
    </recommendedName>
</protein>
<feature type="domain" description="Fibronectin type-III" evidence="4">
    <location>
        <begin position="550"/>
        <end position="637"/>
    </location>
</feature>
<name>A0A3Q2V5L9_HAPBU</name>
<dbReference type="CDD" id="cd05748">
    <property type="entry name" value="Ig_Titin_like"/>
    <property type="match status" value="2"/>
</dbReference>
<accession>A0A3Q2V5L9</accession>
<keyword evidence="1" id="KW-0677">Repeat</keyword>
<feature type="domain" description="Ig-like" evidence="3">
    <location>
        <begin position="740"/>
        <end position="845"/>
    </location>
</feature>
<feature type="domain" description="Fibronectin type-III" evidence="4">
    <location>
        <begin position="356"/>
        <end position="448"/>
    </location>
</feature>
<dbReference type="InterPro" id="IPR036116">
    <property type="entry name" value="FN3_sf"/>
</dbReference>
<dbReference type="PANTHER" id="PTHR14340:SF13">
    <property type="entry name" value="TITIN"/>
    <property type="match status" value="1"/>
</dbReference>
<dbReference type="Pfam" id="PF07679">
    <property type="entry name" value="I-set"/>
    <property type="match status" value="5"/>
</dbReference>
<dbReference type="InterPro" id="IPR003961">
    <property type="entry name" value="FN3_dom"/>
</dbReference>
<dbReference type="PROSITE" id="PS50835">
    <property type="entry name" value="IG_LIKE"/>
    <property type="match status" value="2"/>
</dbReference>
<dbReference type="GO" id="GO:0008307">
    <property type="term" value="F:structural constituent of muscle"/>
    <property type="evidence" value="ECO:0007669"/>
    <property type="project" value="TreeGrafter"/>
</dbReference>
<dbReference type="FunFam" id="2.60.40.10:FF:000003">
    <property type="entry name" value="Titin isoform E"/>
    <property type="match status" value="1"/>
</dbReference>
<dbReference type="GO" id="GO:0031430">
    <property type="term" value="C:M band"/>
    <property type="evidence" value="ECO:0007669"/>
    <property type="project" value="TreeGrafter"/>
</dbReference>
<dbReference type="STRING" id="8153.ENSHBUP00000006267"/>
<dbReference type="SMART" id="SM00409">
    <property type="entry name" value="IG"/>
    <property type="match status" value="4"/>
</dbReference>
<evidence type="ECO:0000259" key="4">
    <source>
        <dbReference type="PROSITE" id="PS50853"/>
    </source>
</evidence>
<dbReference type="InterPro" id="IPR003599">
    <property type="entry name" value="Ig_sub"/>
</dbReference>
<dbReference type="InterPro" id="IPR007110">
    <property type="entry name" value="Ig-like_dom"/>
</dbReference>
<evidence type="ECO:0000256" key="2">
    <source>
        <dbReference type="ARBA" id="ARBA00023319"/>
    </source>
</evidence>
<dbReference type="Ensembl" id="ENSHBUT00000005596.1">
    <property type="protein sequence ID" value="ENSHBUP00000006267.1"/>
    <property type="gene ID" value="ENSHBUG00000007656.1"/>
</dbReference>
<feature type="domain" description="Fibronectin type-III" evidence="4">
    <location>
        <begin position="259"/>
        <end position="353"/>
    </location>
</feature>
<dbReference type="PROSITE" id="PS50853">
    <property type="entry name" value="FN3"/>
    <property type="match status" value="6"/>
</dbReference>
<reference evidence="5" key="1">
    <citation type="submission" date="2025-08" db="UniProtKB">
        <authorList>
            <consortium name="Ensembl"/>
        </authorList>
    </citation>
    <scope>IDENTIFICATION</scope>
</reference>
<dbReference type="GeneTree" id="ENSGT01150000286978"/>
<feature type="domain" description="Fibronectin type-III" evidence="4">
    <location>
        <begin position="826"/>
        <end position="925"/>
    </location>
</feature>
<dbReference type="AlphaFoldDB" id="A0A3Q2V5L9"/>
<organism evidence="5 6">
    <name type="scientific">Haplochromis burtoni</name>
    <name type="common">Burton's mouthbrooder</name>
    <name type="synonym">Chromis burtoni</name>
    <dbReference type="NCBI Taxonomy" id="8153"/>
    <lineage>
        <taxon>Eukaryota</taxon>
        <taxon>Metazoa</taxon>
        <taxon>Chordata</taxon>
        <taxon>Craniata</taxon>
        <taxon>Vertebrata</taxon>
        <taxon>Euteleostomi</taxon>
        <taxon>Actinopterygii</taxon>
        <taxon>Neopterygii</taxon>
        <taxon>Teleostei</taxon>
        <taxon>Neoteleostei</taxon>
        <taxon>Acanthomorphata</taxon>
        <taxon>Ovalentaria</taxon>
        <taxon>Cichlomorphae</taxon>
        <taxon>Cichliformes</taxon>
        <taxon>Cichlidae</taxon>
        <taxon>African cichlids</taxon>
        <taxon>Pseudocrenilabrinae</taxon>
        <taxon>Haplochromini</taxon>
        <taxon>Haplochromis</taxon>
    </lineage>
</organism>